<dbReference type="SUPFAM" id="SSF46934">
    <property type="entry name" value="UBA-like"/>
    <property type="match status" value="1"/>
</dbReference>
<evidence type="ECO:0000256" key="1">
    <source>
        <dbReference type="SAM" id="Coils"/>
    </source>
</evidence>
<keyword evidence="5" id="KW-1185">Reference proteome</keyword>
<dbReference type="InterPro" id="IPR025642">
    <property type="entry name" value="DUF4342"/>
</dbReference>
<protein>
    <recommendedName>
        <fullName evidence="3">DUF4342 domain-containing protein</fullName>
    </recommendedName>
</protein>
<keyword evidence="2" id="KW-0812">Transmembrane</keyword>
<keyword evidence="2" id="KW-0472">Membrane</keyword>
<dbReference type="InterPro" id="IPR009060">
    <property type="entry name" value="UBA-like_sf"/>
</dbReference>
<dbReference type="Gene3D" id="1.10.8.10">
    <property type="entry name" value="DNA helicase RuvA subunit, C-terminal domain"/>
    <property type="match status" value="1"/>
</dbReference>
<dbReference type="AlphaFoldDB" id="A0A1W1X4T9"/>
<dbReference type="RefSeq" id="WP_084113869.1">
    <property type="nucleotide sequence ID" value="NZ_FWXH01000002.1"/>
</dbReference>
<keyword evidence="1" id="KW-0175">Coiled coil</keyword>
<keyword evidence="2" id="KW-1133">Transmembrane helix</keyword>
<evidence type="ECO:0000259" key="3">
    <source>
        <dbReference type="Pfam" id="PF14242"/>
    </source>
</evidence>
<dbReference type="CDD" id="cd14360">
    <property type="entry name" value="UBA_NAC_like_bac"/>
    <property type="match status" value="1"/>
</dbReference>
<dbReference type="Proteomes" id="UP000192468">
    <property type="component" value="Unassembled WGS sequence"/>
</dbReference>
<accession>A0A1W1X4T9</accession>
<organism evidence="4 5">
    <name type="scientific">Clostridium acidisoli DSM 12555</name>
    <dbReference type="NCBI Taxonomy" id="1121291"/>
    <lineage>
        <taxon>Bacteria</taxon>
        <taxon>Bacillati</taxon>
        <taxon>Bacillota</taxon>
        <taxon>Clostridia</taxon>
        <taxon>Eubacteriales</taxon>
        <taxon>Clostridiaceae</taxon>
        <taxon>Clostridium</taxon>
    </lineage>
</organism>
<feature type="coiled-coil region" evidence="1">
    <location>
        <begin position="134"/>
        <end position="168"/>
    </location>
</feature>
<evidence type="ECO:0000313" key="5">
    <source>
        <dbReference type="Proteomes" id="UP000192468"/>
    </source>
</evidence>
<dbReference type="OrthoDB" id="129626at2"/>
<feature type="domain" description="DUF4342" evidence="3">
    <location>
        <begin position="47"/>
        <end position="125"/>
    </location>
</feature>
<dbReference type="STRING" id="1121291.SAMN02745134_00702"/>
<proteinExistence type="predicted"/>
<feature type="transmembrane region" description="Helical" evidence="2">
    <location>
        <begin position="93"/>
        <end position="116"/>
    </location>
</feature>
<dbReference type="EMBL" id="FWXH01000002">
    <property type="protein sequence ID" value="SMC18912.1"/>
    <property type="molecule type" value="Genomic_DNA"/>
</dbReference>
<evidence type="ECO:0000313" key="4">
    <source>
        <dbReference type="EMBL" id="SMC18912.1"/>
    </source>
</evidence>
<gene>
    <name evidence="4" type="ORF">SAMN02745134_00702</name>
</gene>
<evidence type="ECO:0000256" key="2">
    <source>
        <dbReference type="SAM" id="Phobius"/>
    </source>
</evidence>
<reference evidence="4 5" key="1">
    <citation type="submission" date="2017-04" db="EMBL/GenBank/DDBJ databases">
        <authorList>
            <person name="Afonso C.L."/>
            <person name="Miller P.J."/>
            <person name="Scott M.A."/>
            <person name="Spackman E."/>
            <person name="Goraichik I."/>
            <person name="Dimitrov K.M."/>
            <person name="Suarez D.L."/>
            <person name="Swayne D.E."/>
        </authorList>
    </citation>
    <scope>NUCLEOTIDE SEQUENCE [LARGE SCALE GENOMIC DNA]</scope>
    <source>
        <strain evidence="4 5">DSM 12555</strain>
    </source>
</reference>
<dbReference type="Pfam" id="PF14242">
    <property type="entry name" value="DUF4342"/>
    <property type="match status" value="1"/>
</dbReference>
<sequence>MEEITLEKIDIIRERTGVTYTEAKEALEATQGNVVEALVYIEKNKQDEKDSTYTTKEEFTEWIKEVIRKGNVTRIKVKKDEKVLVDIPVNVGVIAGTALVVALPALLAVIFITAVVTKVTVEITREDGTVEVVNKIIENTVSNVKDKAQEAKDKAQEVKDKFSKNNDEDNSFQYTVKFEDVEEDKKTENKDEDK</sequence>
<name>A0A1W1X4T9_9CLOT</name>